<accession>A0A2T2WUM5</accession>
<name>A0A2T2WUM5_9FIRM</name>
<proteinExistence type="predicted"/>
<organism evidence="1 2">
    <name type="scientific">Sulfobacillus benefaciens</name>
    <dbReference type="NCBI Taxonomy" id="453960"/>
    <lineage>
        <taxon>Bacteria</taxon>
        <taxon>Bacillati</taxon>
        <taxon>Bacillota</taxon>
        <taxon>Clostridia</taxon>
        <taxon>Eubacteriales</taxon>
        <taxon>Clostridiales Family XVII. Incertae Sedis</taxon>
        <taxon>Sulfobacillus</taxon>
    </lineage>
</organism>
<dbReference type="AlphaFoldDB" id="A0A2T2WUM5"/>
<dbReference type="EMBL" id="PXYT01000047">
    <property type="protein sequence ID" value="PSR25923.1"/>
    <property type="molecule type" value="Genomic_DNA"/>
</dbReference>
<protein>
    <submittedName>
        <fullName evidence="1">Uncharacterized protein</fullName>
    </submittedName>
</protein>
<evidence type="ECO:0000313" key="2">
    <source>
        <dbReference type="Proteomes" id="UP000242699"/>
    </source>
</evidence>
<dbReference type="Proteomes" id="UP000242699">
    <property type="component" value="Unassembled WGS sequence"/>
</dbReference>
<reference evidence="1 2" key="1">
    <citation type="journal article" date="2014" name="BMC Genomics">
        <title>Comparison of environmental and isolate Sulfobacillus genomes reveals diverse carbon, sulfur, nitrogen, and hydrogen metabolisms.</title>
        <authorList>
            <person name="Justice N.B."/>
            <person name="Norman A."/>
            <person name="Brown C.T."/>
            <person name="Singh A."/>
            <person name="Thomas B.C."/>
            <person name="Banfield J.F."/>
        </authorList>
    </citation>
    <scope>NUCLEOTIDE SEQUENCE [LARGE SCALE GENOMIC DNA]</scope>
    <source>
        <strain evidence="1">AMDSBA1</strain>
    </source>
</reference>
<sequence>MGTVVVTVLEGITRDHKTVMAGRVSRVIPSVGSVLSRGNGSSLDFGTRVVVPVKESLRNTERLRERVGGNPRANFQLPGIMNKKSETCSETCVERLTLILFILGTK</sequence>
<gene>
    <name evidence="1" type="ORF">C7B43_15720</name>
</gene>
<comment type="caution">
    <text evidence="1">The sequence shown here is derived from an EMBL/GenBank/DDBJ whole genome shotgun (WGS) entry which is preliminary data.</text>
</comment>
<evidence type="ECO:0000313" key="1">
    <source>
        <dbReference type="EMBL" id="PSR25923.1"/>
    </source>
</evidence>